<dbReference type="EMBL" id="BMKL01000001">
    <property type="protein sequence ID" value="GGD91347.1"/>
    <property type="molecule type" value="Genomic_DNA"/>
</dbReference>
<comment type="caution">
    <text evidence="2">The sequence shown here is derived from an EMBL/GenBank/DDBJ whole genome shotgun (WGS) entry which is preliminary data.</text>
</comment>
<organism evidence="2 3">
    <name type="scientific">Tsuneonella deserti</name>
    <dbReference type="NCBI Taxonomy" id="2035528"/>
    <lineage>
        <taxon>Bacteria</taxon>
        <taxon>Pseudomonadati</taxon>
        <taxon>Pseudomonadota</taxon>
        <taxon>Alphaproteobacteria</taxon>
        <taxon>Sphingomonadales</taxon>
        <taxon>Erythrobacteraceae</taxon>
        <taxon>Tsuneonella</taxon>
    </lineage>
</organism>
<feature type="compositionally biased region" description="Acidic residues" evidence="1">
    <location>
        <begin position="274"/>
        <end position="287"/>
    </location>
</feature>
<gene>
    <name evidence="2" type="ORF">GCM10011515_08740</name>
</gene>
<keyword evidence="3" id="KW-1185">Reference proteome</keyword>
<evidence type="ECO:0000313" key="3">
    <source>
        <dbReference type="Proteomes" id="UP000619041"/>
    </source>
</evidence>
<protein>
    <recommendedName>
        <fullName evidence="4">Terminase small subunit</fullName>
    </recommendedName>
</protein>
<evidence type="ECO:0008006" key="4">
    <source>
        <dbReference type="Google" id="ProtNLM"/>
    </source>
</evidence>
<accession>A0ABQ1S3M9</accession>
<evidence type="ECO:0000313" key="2">
    <source>
        <dbReference type="EMBL" id="GGD91347.1"/>
    </source>
</evidence>
<evidence type="ECO:0000256" key="1">
    <source>
        <dbReference type="SAM" id="MobiDB-lite"/>
    </source>
</evidence>
<sequence length="296" mass="32768">MTRRKDPAATRTPLAEMEAAGHALPQFEPVPRKYRHDGWTPERQKAFIAALADTGSVKRAARAVNMSPEGAYWLRRQPGSETFRRAWEAALDFGVQRLKDEAFDRALNGQLSPVFVAGKLKGFRRIKNDRLLMFCLRMNARGPDGRRLSASYFDPNGFRLSGSPSPLEGEVGRGGFLPSSSAAIGRQGYSINQPALSQAEKDDMNAALIEHFDPVSLSLPEIEAMQAMLTQAAARHRAEMDGPPEGDTQTDFFKLGEDKDFKAVGELEDVIETGDELEPFDPEEDDWRELGVEDGA</sequence>
<dbReference type="Proteomes" id="UP000619041">
    <property type="component" value="Unassembled WGS sequence"/>
</dbReference>
<reference evidence="3" key="1">
    <citation type="journal article" date="2019" name="Int. J. Syst. Evol. Microbiol.">
        <title>The Global Catalogue of Microorganisms (GCM) 10K type strain sequencing project: providing services to taxonomists for standard genome sequencing and annotation.</title>
        <authorList>
            <consortium name="The Broad Institute Genomics Platform"/>
            <consortium name="The Broad Institute Genome Sequencing Center for Infectious Disease"/>
            <person name="Wu L."/>
            <person name="Ma J."/>
        </authorList>
    </citation>
    <scope>NUCLEOTIDE SEQUENCE [LARGE SCALE GENOMIC DNA]</scope>
    <source>
        <strain evidence="3">CGMCC 1.15959</strain>
    </source>
</reference>
<name>A0ABQ1S3M9_9SPHN</name>
<proteinExistence type="predicted"/>
<feature type="region of interest" description="Disordered" evidence="1">
    <location>
        <begin position="274"/>
        <end position="296"/>
    </location>
</feature>
<dbReference type="RefSeq" id="WP_188644021.1">
    <property type="nucleotide sequence ID" value="NZ_BMKL01000001.1"/>
</dbReference>